<reference evidence="2 3" key="1">
    <citation type="submission" date="2022-01" db="EMBL/GenBank/DDBJ databases">
        <title>Paraglaciecola sp. G1-23.</title>
        <authorList>
            <person name="Jin M.S."/>
            <person name="Han D.M."/>
            <person name="Kim H.M."/>
            <person name="Jeon C.O."/>
        </authorList>
    </citation>
    <scope>NUCLEOTIDE SEQUENCE [LARGE SCALE GENOMIC DNA]</scope>
    <source>
        <strain evidence="2 3">G1-23</strain>
    </source>
</reference>
<keyword evidence="3" id="KW-1185">Reference proteome</keyword>
<protein>
    <submittedName>
        <fullName evidence="2">Endonuclease/exonuclease/phosphatase family protein</fullName>
    </submittedName>
</protein>
<dbReference type="Proteomes" id="UP001521137">
    <property type="component" value="Unassembled WGS sequence"/>
</dbReference>
<dbReference type="SUPFAM" id="SSF56219">
    <property type="entry name" value="DNase I-like"/>
    <property type="match status" value="1"/>
</dbReference>
<dbReference type="RefSeq" id="WP_235311378.1">
    <property type="nucleotide sequence ID" value="NZ_JAKGAS010000003.1"/>
</dbReference>
<dbReference type="GO" id="GO:0004519">
    <property type="term" value="F:endonuclease activity"/>
    <property type="evidence" value="ECO:0007669"/>
    <property type="project" value="UniProtKB-KW"/>
</dbReference>
<dbReference type="InterPro" id="IPR036691">
    <property type="entry name" value="Endo/exonu/phosph_ase_sf"/>
</dbReference>
<name>A0ABS9D858_9ALTE</name>
<evidence type="ECO:0000313" key="3">
    <source>
        <dbReference type="Proteomes" id="UP001521137"/>
    </source>
</evidence>
<accession>A0ABS9D858</accession>
<keyword evidence="2" id="KW-0540">Nuclease</keyword>
<keyword evidence="2" id="KW-0255">Endonuclease</keyword>
<gene>
    <name evidence="2" type="ORF">L0668_06995</name>
</gene>
<evidence type="ECO:0000313" key="2">
    <source>
        <dbReference type="EMBL" id="MCF2947846.1"/>
    </source>
</evidence>
<evidence type="ECO:0000259" key="1">
    <source>
        <dbReference type="Pfam" id="PF03372"/>
    </source>
</evidence>
<dbReference type="Gene3D" id="3.60.10.10">
    <property type="entry name" value="Endonuclease/exonuclease/phosphatase"/>
    <property type="match status" value="1"/>
</dbReference>
<proteinExistence type="predicted"/>
<comment type="caution">
    <text evidence="2">The sequence shown here is derived from an EMBL/GenBank/DDBJ whole genome shotgun (WGS) entry which is preliminary data.</text>
</comment>
<organism evidence="2 3">
    <name type="scientific">Paraglaciecola algarum</name>
    <dbReference type="NCBI Taxonomy" id="3050085"/>
    <lineage>
        <taxon>Bacteria</taxon>
        <taxon>Pseudomonadati</taxon>
        <taxon>Pseudomonadota</taxon>
        <taxon>Gammaproteobacteria</taxon>
        <taxon>Alteromonadales</taxon>
        <taxon>Alteromonadaceae</taxon>
        <taxon>Paraglaciecola</taxon>
    </lineage>
</organism>
<dbReference type="Pfam" id="PF03372">
    <property type="entry name" value="Exo_endo_phos"/>
    <property type="match status" value="1"/>
</dbReference>
<feature type="domain" description="Endonuclease/exonuclease/phosphatase" evidence="1">
    <location>
        <begin position="67"/>
        <end position="274"/>
    </location>
</feature>
<dbReference type="InterPro" id="IPR005135">
    <property type="entry name" value="Endo/exonuclease/phosphatase"/>
</dbReference>
<keyword evidence="2" id="KW-0378">Hydrolase</keyword>
<dbReference type="EMBL" id="JAKGAS010000003">
    <property type="protein sequence ID" value="MCF2947846.1"/>
    <property type="molecule type" value="Genomic_DNA"/>
</dbReference>
<sequence>MQLSVLTCVNFLCVLTWGQGGLSSVLLVINLCIFCYQAWWIFPYTWFASSEVDLVESNSTSTTISFLTSNVYMHNKSTAKLLALIHQYQPDIIVTLESDIKWQQALSVLAEEYPYRVEQPLDNLYGMHVYSKYKLIDTEVLELVQEGIPSVHCKVRVSEQHVIKCHFLHPAPPSPTENEASTARDIELIQIANLVQKSELPTVVTGDLNDVAWSKTTREFRKVSGLLDPRVGRGCFNTFHASYPLCRWPLDHIFHSQEFSLIAIERLPSIDSDHFPLFCKFSINR</sequence>